<feature type="region of interest" description="Disordered" evidence="3">
    <location>
        <begin position="84"/>
        <end position="140"/>
    </location>
</feature>
<keyword evidence="4" id="KW-0812">Transmembrane</keyword>
<dbReference type="InParanoid" id="D6RKL0"/>
<keyword evidence="7" id="KW-1185">Reference proteome</keyword>
<dbReference type="Gene3D" id="2.30.30.40">
    <property type="entry name" value="SH3 Domains"/>
    <property type="match status" value="1"/>
</dbReference>
<proteinExistence type="predicted"/>
<comment type="caution">
    <text evidence="6">The sequence shown here is derived from an EMBL/GenBank/DDBJ whole genome shotgun (WGS) entry which is preliminary data.</text>
</comment>
<dbReference type="eggNOG" id="ENOG502SG45">
    <property type="taxonomic scope" value="Eukaryota"/>
</dbReference>
<evidence type="ECO:0000259" key="5">
    <source>
        <dbReference type="PROSITE" id="PS50002"/>
    </source>
</evidence>
<feature type="transmembrane region" description="Helical" evidence="4">
    <location>
        <begin position="145"/>
        <end position="166"/>
    </location>
</feature>
<keyword evidence="4" id="KW-0472">Membrane</keyword>
<organism evidence="6 7">
    <name type="scientific">Coprinopsis cinerea (strain Okayama-7 / 130 / ATCC MYA-4618 / FGSC 9003)</name>
    <name type="common">Inky cap fungus</name>
    <name type="synonym">Hormographiella aspergillata</name>
    <dbReference type="NCBI Taxonomy" id="240176"/>
    <lineage>
        <taxon>Eukaryota</taxon>
        <taxon>Fungi</taxon>
        <taxon>Dikarya</taxon>
        <taxon>Basidiomycota</taxon>
        <taxon>Agaricomycotina</taxon>
        <taxon>Agaricomycetes</taxon>
        <taxon>Agaricomycetidae</taxon>
        <taxon>Agaricales</taxon>
        <taxon>Agaricineae</taxon>
        <taxon>Psathyrellaceae</taxon>
        <taxon>Coprinopsis</taxon>
    </lineage>
</organism>
<protein>
    <recommendedName>
        <fullName evidence="5">SH3 domain-containing protein</fullName>
    </recommendedName>
</protein>
<dbReference type="AlphaFoldDB" id="D6RKL0"/>
<dbReference type="GeneID" id="9378986"/>
<dbReference type="Pfam" id="PF00018">
    <property type="entry name" value="SH3_1"/>
    <property type="match status" value="1"/>
</dbReference>
<dbReference type="InterPro" id="IPR001452">
    <property type="entry name" value="SH3_domain"/>
</dbReference>
<evidence type="ECO:0000256" key="4">
    <source>
        <dbReference type="SAM" id="Phobius"/>
    </source>
</evidence>
<dbReference type="Proteomes" id="UP000001861">
    <property type="component" value="Unassembled WGS sequence"/>
</dbReference>
<dbReference type="InterPro" id="IPR036028">
    <property type="entry name" value="SH3-like_dom_sf"/>
</dbReference>
<keyword evidence="4" id="KW-1133">Transmembrane helix</keyword>
<evidence type="ECO:0000256" key="3">
    <source>
        <dbReference type="SAM" id="MobiDB-lite"/>
    </source>
</evidence>
<evidence type="ECO:0000313" key="6">
    <source>
        <dbReference type="EMBL" id="EFI28319.1"/>
    </source>
</evidence>
<evidence type="ECO:0000256" key="2">
    <source>
        <dbReference type="PROSITE-ProRule" id="PRU00192"/>
    </source>
</evidence>
<dbReference type="HOGENOM" id="CLU_060996_0_0_1"/>
<keyword evidence="1 2" id="KW-0728">SH3 domain</keyword>
<gene>
    <name evidence="6" type="ORF">CC1G_13848</name>
</gene>
<name>D6RKL0_COPC7</name>
<feature type="compositionally biased region" description="Basic residues" evidence="3">
    <location>
        <begin position="8"/>
        <end position="18"/>
    </location>
</feature>
<dbReference type="RefSeq" id="XP_002911813.1">
    <property type="nucleotide sequence ID" value="XM_002911767.1"/>
</dbReference>
<dbReference type="VEuPathDB" id="FungiDB:CC1G_13848"/>
<reference evidence="6 7" key="1">
    <citation type="journal article" date="2010" name="Proc. Natl. Acad. Sci. U.S.A.">
        <title>Insights into evolution of multicellular fungi from the assembled chromosomes of the mushroom Coprinopsis cinerea (Coprinus cinereus).</title>
        <authorList>
            <person name="Stajich J.E."/>
            <person name="Wilke S.K."/>
            <person name="Ahren D."/>
            <person name="Au C.H."/>
            <person name="Birren B.W."/>
            <person name="Borodovsky M."/>
            <person name="Burns C."/>
            <person name="Canback B."/>
            <person name="Casselton L.A."/>
            <person name="Cheng C.K."/>
            <person name="Deng J."/>
            <person name="Dietrich F.S."/>
            <person name="Fargo D.C."/>
            <person name="Farman M.L."/>
            <person name="Gathman A.C."/>
            <person name="Goldberg J."/>
            <person name="Guigo R."/>
            <person name="Hoegger P.J."/>
            <person name="Hooker J.B."/>
            <person name="Huggins A."/>
            <person name="James T.Y."/>
            <person name="Kamada T."/>
            <person name="Kilaru S."/>
            <person name="Kodira C."/>
            <person name="Kues U."/>
            <person name="Kupfer D."/>
            <person name="Kwan H.S."/>
            <person name="Lomsadze A."/>
            <person name="Li W."/>
            <person name="Lilly W.W."/>
            <person name="Ma L.J."/>
            <person name="Mackey A.J."/>
            <person name="Manning G."/>
            <person name="Martin F."/>
            <person name="Muraguchi H."/>
            <person name="Natvig D.O."/>
            <person name="Palmerini H."/>
            <person name="Ramesh M.A."/>
            <person name="Rehmeyer C.J."/>
            <person name="Roe B.A."/>
            <person name="Shenoy N."/>
            <person name="Stanke M."/>
            <person name="Ter-Hovhannisyan V."/>
            <person name="Tunlid A."/>
            <person name="Velagapudi R."/>
            <person name="Vision T.J."/>
            <person name="Zeng Q."/>
            <person name="Zolan M.E."/>
            <person name="Pukkila P.J."/>
        </authorList>
    </citation>
    <scope>NUCLEOTIDE SEQUENCE [LARGE SCALE GENOMIC DNA]</scope>
    <source>
        <strain evidence="7">Okayama-7 / 130 / ATCC MYA-4618 / FGSC 9003</strain>
    </source>
</reference>
<feature type="region of interest" description="Disordered" evidence="3">
    <location>
        <begin position="1"/>
        <end position="41"/>
    </location>
</feature>
<dbReference type="OMA" id="VANHTNR"/>
<dbReference type="KEGG" id="cci:CC1G_13848"/>
<dbReference type="EMBL" id="AACS02000002">
    <property type="protein sequence ID" value="EFI28319.1"/>
    <property type="molecule type" value="Genomic_DNA"/>
</dbReference>
<evidence type="ECO:0000256" key="1">
    <source>
        <dbReference type="ARBA" id="ARBA00022443"/>
    </source>
</evidence>
<accession>D6RKL0</accession>
<dbReference type="SUPFAM" id="SSF50044">
    <property type="entry name" value="SH3-domain"/>
    <property type="match status" value="1"/>
</dbReference>
<feature type="domain" description="SH3" evidence="5">
    <location>
        <begin position="289"/>
        <end position="349"/>
    </location>
</feature>
<sequence length="379" mass="40495">MAHEKLQQRRLHQQHRRQVMAYGGDEVDSPGAGSGDDPRFLTGPVTIVVTRTISRPLEAITSVPVQAPTLLPTTSINRYPYISSSSSETQLSSPTVGPAPAEPTDAPASAPSIANDGAGGSDNQSTQVPEPVSGSTRPPSSLPSGAVIGIVIAGITLLIALIVYFVRRRYVQRRIRLRKDWAQSKSLRPGPVTTPAFATPIADTYASQRRQVAPFDDREPEQMQARNPLAASLPPLVIPPPPTSYGMEYTALSPSARPIPYATSAPPKSTSPTKKLLTPVYGPPSAVLETPVVATVVSTFITTLPDELQITVGESIHILSEFDDGWAMCTNAKGEQGMVPLECLDNGGLVNPENVTRTLGGNLKRISSLQPQLMVGRRF</sequence>
<dbReference type="SMART" id="SM00326">
    <property type="entry name" value="SH3"/>
    <property type="match status" value="1"/>
</dbReference>
<dbReference type="STRING" id="240176.D6RKL0"/>
<feature type="compositionally biased region" description="Low complexity" evidence="3">
    <location>
        <begin position="84"/>
        <end position="93"/>
    </location>
</feature>
<evidence type="ECO:0000313" key="7">
    <source>
        <dbReference type="Proteomes" id="UP000001861"/>
    </source>
</evidence>
<dbReference type="PROSITE" id="PS50002">
    <property type="entry name" value="SH3"/>
    <property type="match status" value="1"/>
</dbReference>
<feature type="compositionally biased region" description="Polar residues" evidence="3">
    <location>
        <begin position="121"/>
        <end position="140"/>
    </location>
</feature>
<dbReference type="OrthoDB" id="5340910at2759"/>